<evidence type="ECO:0000259" key="3">
    <source>
        <dbReference type="Pfam" id="PF16655"/>
    </source>
</evidence>
<dbReference type="RefSeq" id="WP_146429504.1">
    <property type="nucleotide sequence ID" value="NZ_SJPF01000001.1"/>
</dbReference>
<dbReference type="Gene3D" id="2.60.40.380">
    <property type="entry name" value="Purple acid phosphatase-like, N-terminal"/>
    <property type="match status" value="1"/>
</dbReference>
<proteinExistence type="predicted"/>
<dbReference type="SUPFAM" id="SSF56300">
    <property type="entry name" value="Metallo-dependent phosphatases"/>
    <property type="match status" value="1"/>
</dbReference>
<dbReference type="InterPro" id="IPR003961">
    <property type="entry name" value="FN3_dom"/>
</dbReference>
<evidence type="ECO:0000313" key="5">
    <source>
        <dbReference type="Proteomes" id="UP000318878"/>
    </source>
</evidence>
<accession>A0A5C5VN52</accession>
<reference evidence="4 5" key="1">
    <citation type="submission" date="2019-02" db="EMBL/GenBank/DDBJ databases">
        <title>Deep-cultivation of Planctomycetes and their phenomic and genomic characterization uncovers novel biology.</title>
        <authorList>
            <person name="Wiegand S."/>
            <person name="Jogler M."/>
            <person name="Boedeker C."/>
            <person name="Pinto D."/>
            <person name="Vollmers J."/>
            <person name="Rivas-Marin E."/>
            <person name="Kohn T."/>
            <person name="Peeters S.H."/>
            <person name="Heuer A."/>
            <person name="Rast P."/>
            <person name="Oberbeckmann S."/>
            <person name="Bunk B."/>
            <person name="Jeske O."/>
            <person name="Meyerdierks A."/>
            <person name="Storesund J.E."/>
            <person name="Kallscheuer N."/>
            <person name="Luecker S."/>
            <person name="Lage O.M."/>
            <person name="Pohl T."/>
            <person name="Merkel B.J."/>
            <person name="Hornburger P."/>
            <person name="Mueller R.-W."/>
            <person name="Bruemmer F."/>
            <person name="Labrenz M."/>
            <person name="Spormann A.M."/>
            <person name="Op Den Camp H."/>
            <person name="Overmann J."/>
            <person name="Amann R."/>
            <person name="Jetten M.S.M."/>
            <person name="Mascher T."/>
            <person name="Medema M.H."/>
            <person name="Devos D.P."/>
            <person name="Kaster A.-K."/>
            <person name="Ovreas L."/>
            <person name="Rohde M."/>
            <person name="Galperin M.Y."/>
            <person name="Jogler C."/>
        </authorList>
    </citation>
    <scope>NUCLEOTIDE SEQUENCE [LARGE SCALE GENOMIC DNA]</scope>
    <source>
        <strain evidence="4 5">Enr8</strain>
    </source>
</reference>
<dbReference type="Pfam" id="PF16655">
    <property type="entry name" value="PhoD_N"/>
    <property type="match status" value="1"/>
</dbReference>
<dbReference type="EMBL" id="SJPF01000001">
    <property type="protein sequence ID" value="TWT39325.1"/>
    <property type="molecule type" value="Genomic_DNA"/>
</dbReference>
<evidence type="ECO:0000313" key="4">
    <source>
        <dbReference type="EMBL" id="TWT39325.1"/>
    </source>
</evidence>
<dbReference type="Pfam" id="PF09423">
    <property type="entry name" value="PhoD"/>
    <property type="match status" value="1"/>
</dbReference>
<evidence type="ECO:0000256" key="1">
    <source>
        <dbReference type="SAM" id="SignalP"/>
    </source>
</evidence>
<comment type="caution">
    <text evidence="4">The sequence shown here is derived from an EMBL/GenBank/DDBJ whole genome shotgun (WGS) entry which is preliminary data.</text>
</comment>
<dbReference type="InterPro" id="IPR032093">
    <property type="entry name" value="PhoD_N"/>
</dbReference>
<dbReference type="OrthoDB" id="9783365at2"/>
<dbReference type="InterPro" id="IPR052900">
    <property type="entry name" value="Phospholipid_Metab_Enz"/>
</dbReference>
<keyword evidence="5" id="KW-1185">Reference proteome</keyword>
<feature type="chain" id="PRO_5022706038" evidence="1">
    <location>
        <begin position="25"/>
        <end position="449"/>
    </location>
</feature>
<protein>
    <submittedName>
        <fullName evidence="4">PhoD-like phosphatase</fullName>
    </submittedName>
</protein>
<dbReference type="PANTHER" id="PTHR43606:SF1">
    <property type="entry name" value="PHOD-LIKE PHOSPHATASE METALLOPHOSPHATASE DOMAIN-CONTAINING PROTEIN"/>
    <property type="match status" value="1"/>
</dbReference>
<dbReference type="InterPro" id="IPR038607">
    <property type="entry name" value="PhoD-like_sf"/>
</dbReference>
<dbReference type="CDD" id="cd00063">
    <property type="entry name" value="FN3"/>
    <property type="match status" value="1"/>
</dbReference>
<sequence precursor="true">MRRRSSLKLLAAGLPLTFAAQSFGKSTTGPYFGSGVKVGEVTSDSAILWTRTSSADECDSNFALPGIAADVRVRYWIAEQSGSEKTTAWQSTTADGDFATQIPLSDLSPGVKYRFVLEAKNSLGANQTDGTFKTAPLAETITPIRFVVTSCHKYATMDAPGLGQKIYLEMLKLKPQFFVHTGDVVYYDGDTEPLARNVELARLHWHRMDNLPYHRQFYPNMASYFMKDDHDVLKDDAWPGQKFGDLTFAEGLAIFDEQNPMGESPYRTVRWGRDLQVWIVEGRDFRSPNPMADGPQKSIWGEQQWEWLQQTVAASDAKFKILISPTPIVGPDRPQGKNDNHSNAVWTSEGNRARKFLVDNHMHVICGDRHWQYHSVDDATGLNEFCSGPSTNKHAGGWNQKNFLPEHRFLRVAGGFLCVDVDRTGEQPGLLFRHIDVDGAVVYEKRFEG</sequence>
<dbReference type="Gene3D" id="3.60.21.70">
    <property type="entry name" value="PhoD-like phosphatase"/>
    <property type="match status" value="1"/>
</dbReference>
<keyword evidence="1" id="KW-0732">Signal</keyword>
<dbReference type="InterPro" id="IPR029052">
    <property type="entry name" value="Metallo-depent_PP-like"/>
</dbReference>
<feature type="domain" description="PhoD-like phosphatase metallophosphatase" evidence="2">
    <location>
        <begin position="146"/>
        <end position="398"/>
    </location>
</feature>
<organism evidence="4 5">
    <name type="scientific">Blastopirellula retiformator</name>
    <dbReference type="NCBI Taxonomy" id="2527970"/>
    <lineage>
        <taxon>Bacteria</taxon>
        <taxon>Pseudomonadati</taxon>
        <taxon>Planctomycetota</taxon>
        <taxon>Planctomycetia</taxon>
        <taxon>Pirellulales</taxon>
        <taxon>Pirellulaceae</taxon>
        <taxon>Blastopirellula</taxon>
    </lineage>
</organism>
<dbReference type="InterPro" id="IPR018946">
    <property type="entry name" value="PhoD-like_MPP"/>
</dbReference>
<name>A0A5C5VN52_9BACT</name>
<gene>
    <name evidence="4" type="ORF">Enr8_10230</name>
</gene>
<feature type="domain" description="Phospholipase D N-terminal" evidence="3">
    <location>
        <begin position="35"/>
        <end position="121"/>
    </location>
</feature>
<evidence type="ECO:0000259" key="2">
    <source>
        <dbReference type="Pfam" id="PF09423"/>
    </source>
</evidence>
<dbReference type="Proteomes" id="UP000318878">
    <property type="component" value="Unassembled WGS sequence"/>
</dbReference>
<dbReference type="PANTHER" id="PTHR43606">
    <property type="entry name" value="PHOSPHATASE, PUTATIVE (AFU_ORTHOLOGUE AFUA_6G08710)-RELATED"/>
    <property type="match status" value="1"/>
</dbReference>
<dbReference type="AlphaFoldDB" id="A0A5C5VN52"/>
<feature type="signal peptide" evidence="1">
    <location>
        <begin position="1"/>
        <end position="24"/>
    </location>
</feature>